<keyword evidence="11" id="KW-1133">Transmembrane helix</keyword>
<feature type="domain" description="Wall-associated receptor kinase C-terminal" evidence="19">
    <location>
        <begin position="163"/>
        <end position="201"/>
    </location>
</feature>
<keyword evidence="12" id="KW-0472">Membrane</keyword>
<comment type="similarity">
    <text evidence="14">Belongs to the RING-type zinc finger family. ATL subfamily.</text>
</comment>
<reference evidence="20" key="1">
    <citation type="submission" date="2023-05" db="EMBL/GenBank/DDBJ databases">
        <authorList>
            <person name="Huff M."/>
        </authorList>
    </citation>
    <scope>NUCLEOTIDE SEQUENCE</scope>
</reference>
<keyword evidence="8" id="KW-0863">Zinc-finger</keyword>
<dbReference type="Proteomes" id="UP000834106">
    <property type="component" value="Chromosome 18"/>
</dbReference>
<dbReference type="PANTHER" id="PTHR46279:SF2">
    <property type="entry name" value="RING-H2 FINGER PROTEIN ATL21A-RELATED"/>
    <property type="match status" value="1"/>
</dbReference>
<keyword evidence="9" id="KW-0833">Ubl conjugation pathway</keyword>
<dbReference type="EMBL" id="OU503053">
    <property type="protein sequence ID" value="CAI9781511.1"/>
    <property type="molecule type" value="Genomic_DNA"/>
</dbReference>
<proteinExistence type="inferred from homology"/>
<dbReference type="GO" id="GO:0016020">
    <property type="term" value="C:membrane"/>
    <property type="evidence" value="ECO:0007669"/>
    <property type="project" value="UniProtKB-SubCell"/>
</dbReference>
<feature type="chain" id="PRO_5041935386" evidence="17">
    <location>
        <begin position="20"/>
        <end position="426"/>
    </location>
</feature>
<evidence type="ECO:0000256" key="2">
    <source>
        <dbReference type="ARBA" id="ARBA00004167"/>
    </source>
</evidence>
<evidence type="ECO:0000256" key="16">
    <source>
        <dbReference type="ARBA" id="ARBA00048679"/>
    </source>
</evidence>
<comment type="catalytic activity">
    <reaction evidence="15">
        <text>L-threonyl-[protein] + ATP = O-phospho-L-threonyl-[protein] + ADP + H(+)</text>
        <dbReference type="Rhea" id="RHEA:46608"/>
        <dbReference type="Rhea" id="RHEA-COMP:11060"/>
        <dbReference type="Rhea" id="RHEA-COMP:11605"/>
        <dbReference type="ChEBI" id="CHEBI:15378"/>
        <dbReference type="ChEBI" id="CHEBI:30013"/>
        <dbReference type="ChEBI" id="CHEBI:30616"/>
        <dbReference type="ChEBI" id="CHEBI:61977"/>
        <dbReference type="ChEBI" id="CHEBI:456216"/>
        <dbReference type="EC" id="2.7.11.1"/>
    </reaction>
</comment>
<evidence type="ECO:0000313" key="20">
    <source>
        <dbReference type="EMBL" id="CAI9781511.1"/>
    </source>
</evidence>
<dbReference type="GO" id="GO:0061630">
    <property type="term" value="F:ubiquitin protein ligase activity"/>
    <property type="evidence" value="ECO:0007669"/>
    <property type="project" value="UniProtKB-EC"/>
</dbReference>
<evidence type="ECO:0000256" key="13">
    <source>
        <dbReference type="ARBA" id="ARBA00023180"/>
    </source>
</evidence>
<evidence type="ECO:0000259" key="18">
    <source>
        <dbReference type="Pfam" id="PF13947"/>
    </source>
</evidence>
<comment type="catalytic activity">
    <reaction evidence="1">
        <text>S-ubiquitinyl-[E2 ubiquitin-conjugating enzyme]-L-cysteine + [acceptor protein]-L-lysine = [E2 ubiquitin-conjugating enzyme]-L-cysteine + N(6)-ubiquitinyl-[acceptor protein]-L-lysine.</text>
        <dbReference type="EC" id="2.3.2.27"/>
    </reaction>
</comment>
<evidence type="ECO:0000256" key="17">
    <source>
        <dbReference type="SAM" id="SignalP"/>
    </source>
</evidence>
<gene>
    <name evidence="20" type="ORF">FPE_LOCUS28941</name>
</gene>
<comment type="subcellular location">
    <subcellularLocation>
        <location evidence="2">Membrane</location>
        <topology evidence="2">Single-pass membrane protein</topology>
    </subcellularLocation>
</comment>
<dbReference type="Pfam" id="PF14380">
    <property type="entry name" value="WAK_assoc"/>
    <property type="match status" value="1"/>
</dbReference>
<evidence type="ECO:0000256" key="12">
    <source>
        <dbReference type="ARBA" id="ARBA00023136"/>
    </source>
</evidence>
<keyword evidence="4" id="KW-0808">Transferase</keyword>
<keyword evidence="5" id="KW-0812">Transmembrane</keyword>
<dbReference type="GO" id="GO:0008270">
    <property type="term" value="F:zinc ion binding"/>
    <property type="evidence" value="ECO:0007669"/>
    <property type="project" value="UniProtKB-KW"/>
</dbReference>
<sequence length="426" mass="49252">MGILKVIFFVFLQFLVINARNHCKSHFCGSKSFEVRFPFQLQGGRLQNCGYPSFILDCSIQRNRAVLNIRYSGDFHVRDMDYLKQEIQLMDLNLSSSPFMADYYQSYTFLRCPSDFTRSRFTTINCLSNSTIYVSNFFNEFCQGYEHVHYNCYFANPSFMAISVSEIPSDLDDDLKLTWNDPDCVDCEEKGGICGFENNTSREIHVFWILEQITSSKNISSLPSFDYKEEAASDHGRVKAISLGRQQLENCESINLKCSNEDITILNLPYSEEFFVQDIYYDEQEIQVYDPNNCLPRWLLNLNLSSSPLMAIEYQTYTFYSCPRELLLGSEFKVIDCLSNSTSATIASSFVPQELMEQVYKCKIIYTSSIPVSWLGQLDHWGTDSNLLLAWKDLSCKDCEGKFHSKVPFDNTFHHLFRVLENPICS</sequence>
<evidence type="ECO:0000256" key="10">
    <source>
        <dbReference type="ARBA" id="ARBA00022833"/>
    </source>
</evidence>
<evidence type="ECO:0000256" key="1">
    <source>
        <dbReference type="ARBA" id="ARBA00000900"/>
    </source>
</evidence>
<evidence type="ECO:0000259" key="19">
    <source>
        <dbReference type="Pfam" id="PF14380"/>
    </source>
</evidence>
<dbReference type="InterPro" id="IPR025287">
    <property type="entry name" value="WAK_GUB"/>
</dbReference>
<dbReference type="GO" id="GO:0004674">
    <property type="term" value="F:protein serine/threonine kinase activity"/>
    <property type="evidence" value="ECO:0007669"/>
    <property type="project" value="UniProtKB-EC"/>
</dbReference>
<keyword evidence="13" id="KW-0325">Glycoprotein</keyword>
<dbReference type="AlphaFoldDB" id="A0AAD2EB63"/>
<keyword evidence="7 17" id="KW-0732">Signal</keyword>
<dbReference type="InterPro" id="IPR032872">
    <property type="entry name" value="WAK_assoc_C"/>
</dbReference>
<keyword evidence="10" id="KW-0862">Zinc</keyword>
<evidence type="ECO:0000256" key="14">
    <source>
        <dbReference type="ARBA" id="ARBA00024209"/>
    </source>
</evidence>
<evidence type="ECO:0000256" key="3">
    <source>
        <dbReference type="ARBA" id="ARBA00004906"/>
    </source>
</evidence>
<evidence type="ECO:0000256" key="6">
    <source>
        <dbReference type="ARBA" id="ARBA00022723"/>
    </source>
</evidence>
<dbReference type="GO" id="GO:0030247">
    <property type="term" value="F:polysaccharide binding"/>
    <property type="evidence" value="ECO:0007669"/>
    <property type="project" value="InterPro"/>
</dbReference>
<evidence type="ECO:0000256" key="15">
    <source>
        <dbReference type="ARBA" id="ARBA00047899"/>
    </source>
</evidence>
<evidence type="ECO:0000256" key="11">
    <source>
        <dbReference type="ARBA" id="ARBA00022989"/>
    </source>
</evidence>
<keyword evidence="21" id="KW-1185">Reference proteome</keyword>
<feature type="signal peptide" evidence="17">
    <location>
        <begin position="1"/>
        <end position="19"/>
    </location>
</feature>
<organism evidence="20 21">
    <name type="scientific">Fraxinus pennsylvanica</name>
    <dbReference type="NCBI Taxonomy" id="56036"/>
    <lineage>
        <taxon>Eukaryota</taxon>
        <taxon>Viridiplantae</taxon>
        <taxon>Streptophyta</taxon>
        <taxon>Embryophyta</taxon>
        <taxon>Tracheophyta</taxon>
        <taxon>Spermatophyta</taxon>
        <taxon>Magnoliopsida</taxon>
        <taxon>eudicotyledons</taxon>
        <taxon>Gunneridae</taxon>
        <taxon>Pentapetalae</taxon>
        <taxon>asterids</taxon>
        <taxon>lamiids</taxon>
        <taxon>Lamiales</taxon>
        <taxon>Oleaceae</taxon>
        <taxon>Oleeae</taxon>
        <taxon>Fraxinus</taxon>
    </lineage>
</organism>
<name>A0AAD2EB63_9LAMI</name>
<comment type="catalytic activity">
    <reaction evidence="16">
        <text>L-seryl-[protein] + ATP = O-phospho-L-seryl-[protein] + ADP + H(+)</text>
        <dbReference type="Rhea" id="RHEA:17989"/>
        <dbReference type="Rhea" id="RHEA-COMP:9863"/>
        <dbReference type="Rhea" id="RHEA-COMP:11604"/>
        <dbReference type="ChEBI" id="CHEBI:15378"/>
        <dbReference type="ChEBI" id="CHEBI:29999"/>
        <dbReference type="ChEBI" id="CHEBI:30616"/>
        <dbReference type="ChEBI" id="CHEBI:83421"/>
        <dbReference type="ChEBI" id="CHEBI:456216"/>
        <dbReference type="EC" id="2.7.11.1"/>
    </reaction>
</comment>
<accession>A0AAD2EB63</accession>
<protein>
    <submittedName>
        <fullName evidence="20">Uncharacterized protein</fullName>
    </submittedName>
</protein>
<evidence type="ECO:0000256" key="8">
    <source>
        <dbReference type="ARBA" id="ARBA00022771"/>
    </source>
</evidence>
<evidence type="ECO:0000313" key="21">
    <source>
        <dbReference type="Proteomes" id="UP000834106"/>
    </source>
</evidence>
<feature type="domain" description="Wall-associated receptor kinase galacturonan-binding" evidence="18">
    <location>
        <begin position="23"/>
        <end position="91"/>
    </location>
</feature>
<comment type="pathway">
    <text evidence="3">Protein modification; protein ubiquitination.</text>
</comment>
<evidence type="ECO:0000256" key="5">
    <source>
        <dbReference type="ARBA" id="ARBA00022692"/>
    </source>
</evidence>
<dbReference type="InterPro" id="IPR046948">
    <property type="entry name" value="ATL20-22-like"/>
</dbReference>
<evidence type="ECO:0000256" key="4">
    <source>
        <dbReference type="ARBA" id="ARBA00022679"/>
    </source>
</evidence>
<dbReference type="PANTHER" id="PTHR46279">
    <property type="entry name" value="RING/U-BOX SUPERFAMILY PROTEIN"/>
    <property type="match status" value="1"/>
</dbReference>
<keyword evidence="6" id="KW-0479">Metal-binding</keyword>
<evidence type="ECO:0000256" key="7">
    <source>
        <dbReference type="ARBA" id="ARBA00022729"/>
    </source>
</evidence>
<dbReference type="Pfam" id="PF13947">
    <property type="entry name" value="GUB_WAK_bind"/>
    <property type="match status" value="1"/>
</dbReference>
<evidence type="ECO:0000256" key="9">
    <source>
        <dbReference type="ARBA" id="ARBA00022786"/>
    </source>
</evidence>